<proteinExistence type="predicted"/>
<comment type="caution">
    <text evidence="2">The sequence shown here is derived from an EMBL/GenBank/DDBJ whole genome shotgun (WGS) entry which is preliminary data.</text>
</comment>
<name>A0ABD1DW71_CULPP</name>
<evidence type="ECO:0000313" key="2">
    <source>
        <dbReference type="EMBL" id="KAL1403990.1"/>
    </source>
</evidence>
<accession>A0ABD1DW71</accession>
<dbReference type="AlphaFoldDB" id="A0ABD1DW71"/>
<dbReference type="Proteomes" id="UP001562425">
    <property type="component" value="Unassembled WGS sequence"/>
</dbReference>
<evidence type="ECO:0000313" key="3">
    <source>
        <dbReference type="Proteomes" id="UP001562425"/>
    </source>
</evidence>
<organism evidence="2 3">
    <name type="scientific">Culex pipiens pipiens</name>
    <name type="common">Northern house mosquito</name>
    <dbReference type="NCBI Taxonomy" id="38569"/>
    <lineage>
        <taxon>Eukaryota</taxon>
        <taxon>Metazoa</taxon>
        <taxon>Ecdysozoa</taxon>
        <taxon>Arthropoda</taxon>
        <taxon>Hexapoda</taxon>
        <taxon>Insecta</taxon>
        <taxon>Pterygota</taxon>
        <taxon>Neoptera</taxon>
        <taxon>Endopterygota</taxon>
        <taxon>Diptera</taxon>
        <taxon>Nematocera</taxon>
        <taxon>Culicoidea</taxon>
        <taxon>Culicidae</taxon>
        <taxon>Culicinae</taxon>
        <taxon>Culicini</taxon>
        <taxon>Culex</taxon>
        <taxon>Culex</taxon>
    </lineage>
</organism>
<reference evidence="2 3" key="1">
    <citation type="submission" date="2024-05" db="EMBL/GenBank/DDBJ databases">
        <title>Culex pipiens pipiens assembly and annotation.</title>
        <authorList>
            <person name="Alout H."/>
            <person name="Durand T."/>
        </authorList>
    </citation>
    <scope>NUCLEOTIDE SEQUENCE [LARGE SCALE GENOMIC DNA]</scope>
    <source>
        <strain evidence="2">HA-2024</strain>
        <tissue evidence="2">Whole body</tissue>
    </source>
</reference>
<sequence>MKFYALTLLVTMSVVMSFVVVVAGQSAAEVPPPAVRENDEVQRTYLGVNVYKTEWSCARQGGLCVHRADCQSPTTKSGLCPESAHRGVECCYEVRPAKDLRCRQYLGQCVDGCYPILQMPAKDCEAGTVLMPSQLSLPCNEYQGECMKHCNALGLRRPANDCQEGEHCCVLTF</sequence>
<keyword evidence="1" id="KW-0732">Signal</keyword>
<keyword evidence="3" id="KW-1185">Reference proteome</keyword>
<evidence type="ECO:0000256" key="1">
    <source>
        <dbReference type="SAM" id="SignalP"/>
    </source>
</evidence>
<feature type="chain" id="PRO_5044752087" evidence="1">
    <location>
        <begin position="25"/>
        <end position="173"/>
    </location>
</feature>
<gene>
    <name evidence="2" type="ORF">pipiens_005489</name>
</gene>
<dbReference type="EMBL" id="JBEHCU010000939">
    <property type="protein sequence ID" value="KAL1403990.1"/>
    <property type="molecule type" value="Genomic_DNA"/>
</dbReference>
<feature type="signal peptide" evidence="1">
    <location>
        <begin position="1"/>
        <end position="24"/>
    </location>
</feature>
<protein>
    <submittedName>
        <fullName evidence="2">Uncharacterized protein</fullName>
    </submittedName>
</protein>